<reference evidence="2" key="1">
    <citation type="journal article" date="2023" name="Nat. Plants">
        <title>Single-cell RNA sequencing provides a high-resolution roadmap for understanding the multicellular compartmentation of specialized metabolism.</title>
        <authorList>
            <person name="Sun S."/>
            <person name="Shen X."/>
            <person name="Li Y."/>
            <person name="Li Y."/>
            <person name="Wang S."/>
            <person name="Li R."/>
            <person name="Zhang H."/>
            <person name="Shen G."/>
            <person name="Guo B."/>
            <person name="Wei J."/>
            <person name="Xu J."/>
            <person name="St-Pierre B."/>
            <person name="Chen S."/>
            <person name="Sun C."/>
        </authorList>
    </citation>
    <scope>NUCLEOTIDE SEQUENCE [LARGE SCALE GENOMIC DNA]</scope>
</reference>
<accession>A0ACC0BYM4</accession>
<gene>
    <name evidence="1" type="ORF">M9H77_08667</name>
</gene>
<dbReference type="Proteomes" id="UP001060085">
    <property type="component" value="Linkage Group LG02"/>
</dbReference>
<protein>
    <submittedName>
        <fullName evidence="1">Uncharacterized protein</fullName>
    </submittedName>
</protein>
<keyword evidence="2" id="KW-1185">Reference proteome</keyword>
<organism evidence="1 2">
    <name type="scientific">Catharanthus roseus</name>
    <name type="common">Madagascar periwinkle</name>
    <name type="synonym">Vinca rosea</name>
    <dbReference type="NCBI Taxonomy" id="4058"/>
    <lineage>
        <taxon>Eukaryota</taxon>
        <taxon>Viridiplantae</taxon>
        <taxon>Streptophyta</taxon>
        <taxon>Embryophyta</taxon>
        <taxon>Tracheophyta</taxon>
        <taxon>Spermatophyta</taxon>
        <taxon>Magnoliopsida</taxon>
        <taxon>eudicotyledons</taxon>
        <taxon>Gunneridae</taxon>
        <taxon>Pentapetalae</taxon>
        <taxon>asterids</taxon>
        <taxon>lamiids</taxon>
        <taxon>Gentianales</taxon>
        <taxon>Apocynaceae</taxon>
        <taxon>Rauvolfioideae</taxon>
        <taxon>Vinceae</taxon>
        <taxon>Catharanthinae</taxon>
        <taxon>Catharanthus</taxon>
    </lineage>
</organism>
<dbReference type="EMBL" id="CM044702">
    <property type="protein sequence ID" value="KAI5677717.1"/>
    <property type="molecule type" value="Genomic_DNA"/>
</dbReference>
<proteinExistence type="predicted"/>
<evidence type="ECO:0000313" key="2">
    <source>
        <dbReference type="Proteomes" id="UP001060085"/>
    </source>
</evidence>
<evidence type="ECO:0000313" key="1">
    <source>
        <dbReference type="EMBL" id="KAI5677717.1"/>
    </source>
</evidence>
<name>A0ACC0BYM4_CATRO</name>
<sequence>MHGGPISIDMKKWGIKLFMEPEWEIMDQKSHIFSLLKILSHYEKFSGQVVSHWCAQGTTPHIEEVEILTLSLPVFKPWTLVPTLQVQNQLSYAYAGCFVVALAIGAKQIRSDCGRGARSSSEVEPKSREKPRQKWNNPP</sequence>
<comment type="caution">
    <text evidence="1">The sequence shown here is derived from an EMBL/GenBank/DDBJ whole genome shotgun (WGS) entry which is preliminary data.</text>
</comment>